<dbReference type="Proteomes" id="UP001151699">
    <property type="component" value="Unassembled WGS sequence"/>
</dbReference>
<dbReference type="Pfam" id="PF12796">
    <property type="entry name" value="Ank_2"/>
    <property type="match status" value="2"/>
</dbReference>
<keyword evidence="1" id="KW-0677">Repeat</keyword>
<dbReference type="EMBL" id="WJQU01003554">
    <property type="protein sequence ID" value="KAJ6623917.1"/>
    <property type="molecule type" value="Genomic_DNA"/>
</dbReference>
<dbReference type="FunFam" id="1.25.40.20:FF:000466">
    <property type="entry name" value="Mann-cup, isoform B"/>
    <property type="match status" value="1"/>
</dbReference>
<feature type="repeat" description="ANK" evidence="3">
    <location>
        <begin position="487"/>
        <end position="521"/>
    </location>
</feature>
<dbReference type="InterPro" id="IPR002110">
    <property type="entry name" value="Ankyrin_rpt"/>
</dbReference>
<protein>
    <submittedName>
        <fullName evidence="4">Protein fem-1 like C</fullName>
    </submittedName>
</protein>
<keyword evidence="2 3" id="KW-0040">ANK repeat</keyword>
<feature type="repeat" description="ANK" evidence="3">
    <location>
        <begin position="125"/>
        <end position="157"/>
    </location>
</feature>
<reference evidence="4" key="1">
    <citation type="submission" date="2022-07" db="EMBL/GenBank/DDBJ databases">
        <authorList>
            <person name="Trinca V."/>
            <person name="Uliana J.V.C."/>
            <person name="Torres T.T."/>
            <person name="Ward R.J."/>
            <person name="Monesi N."/>
        </authorList>
    </citation>
    <scope>NUCLEOTIDE SEQUENCE</scope>
    <source>
        <strain evidence="4">HSMRA1968</strain>
        <tissue evidence="4">Whole embryos</tissue>
    </source>
</reference>
<dbReference type="OrthoDB" id="3246549at2759"/>
<evidence type="ECO:0000313" key="4">
    <source>
        <dbReference type="EMBL" id="KAJ6623917.1"/>
    </source>
</evidence>
<feature type="repeat" description="ANK" evidence="3">
    <location>
        <begin position="61"/>
        <end position="93"/>
    </location>
</feature>
<keyword evidence="5" id="KW-1185">Reference proteome</keyword>
<dbReference type="AlphaFoldDB" id="A0A9Q0MI58"/>
<proteinExistence type="predicted"/>
<dbReference type="Gene3D" id="1.25.40.20">
    <property type="entry name" value="Ankyrin repeat-containing domain"/>
    <property type="match status" value="3"/>
</dbReference>
<dbReference type="PROSITE" id="PS50088">
    <property type="entry name" value="ANK_REPEAT"/>
    <property type="match status" value="4"/>
</dbReference>
<dbReference type="SMART" id="SM00248">
    <property type="entry name" value="ANK"/>
    <property type="match status" value="7"/>
</dbReference>
<dbReference type="PANTHER" id="PTHR24173">
    <property type="entry name" value="ANKYRIN REPEAT CONTAINING"/>
    <property type="match status" value="1"/>
</dbReference>
<dbReference type="SUPFAM" id="SSF48403">
    <property type="entry name" value="Ankyrin repeat"/>
    <property type="match status" value="2"/>
</dbReference>
<evidence type="ECO:0000256" key="1">
    <source>
        <dbReference type="ARBA" id="ARBA00022737"/>
    </source>
</evidence>
<evidence type="ECO:0000313" key="5">
    <source>
        <dbReference type="Proteomes" id="UP001151699"/>
    </source>
</evidence>
<sequence length="578" mass="65233">MVEFLVTVCGADLEQKGIFEVPNDNSVHWVTPLWCASVAGHLHVVKYLVRLGASVNAQSDSGSTPVRSACFMSFVEIVKFLVDHGADLKKTNYNGGTCLINSVQCIELCSYLISKEVDINAKDIQEKTALHYSIQENMIEATALLLDNGADPFAKSQNGDDALTMACLTGSQPIFDLLMNRVRYSTERLADAHELIGSTFLDDRGETRVAILHWRLAHHMRLMESIKKRPAIPLRPAYGNAVEYSTLAELDNIASDMDAMRIQSLLICERILGINHKDMLYRLMYRGAAYADSLRYQRCIDLWRLALQIRVARYSITYTDTRFTAQALVRLMLDLHARFVDAQPGEFGGHSSVPRFEDVYEVLLLLTENILDTRELLQVRPVHKKQQENFDKVFKCVTYLIFLLVKCAVSEHEKRLVFNSVRTLVLSDIRSACNNDTLLHLCVSRLNVIKSSYIQYESDTRKAVFPNVEVAKLLIDCGADVNAQNESRSTPLHVASIAYNYDGELIQTLLDAGAHLDQPNKYDDRAVNFITMNATNVIPLINYTTLKCQAATVVAKYKIPYRNQVPKTLENFIKLHQA</sequence>
<evidence type="ECO:0000256" key="3">
    <source>
        <dbReference type="PROSITE-ProRule" id="PRU00023"/>
    </source>
</evidence>
<name>A0A9Q0MI58_9DIPT</name>
<dbReference type="PANTHER" id="PTHR24173:SF82">
    <property type="entry name" value="FI19351P1"/>
    <property type="match status" value="1"/>
</dbReference>
<accession>A0A9Q0MI58</accession>
<feature type="repeat" description="ANK" evidence="3">
    <location>
        <begin position="28"/>
        <end position="60"/>
    </location>
</feature>
<gene>
    <name evidence="4" type="primary">fem1c</name>
    <name evidence="4" type="ORF">Bhyg_17024</name>
</gene>
<organism evidence="4 5">
    <name type="scientific">Pseudolycoriella hygida</name>
    <dbReference type="NCBI Taxonomy" id="35572"/>
    <lineage>
        <taxon>Eukaryota</taxon>
        <taxon>Metazoa</taxon>
        <taxon>Ecdysozoa</taxon>
        <taxon>Arthropoda</taxon>
        <taxon>Hexapoda</taxon>
        <taxon>Insecta</taxon>
        <taxon>Pterygota</taxon>
        <taxon>Neoptera</taxon>
        <taxon>Endopterygota</taxon>
        <taxon>Diptera</taxon>
        <taxon>Nematocera</taxon>
        <taxon>Sciaroidea</taxon>
        <taxon>Sciaridae</taxon>
        <taxon>Pseudolycoriella</taxon>
    </lineage>
</organism>
<dbReference type="PROSITE" id="PS50297">
    <property type="entry name" value="ANK_REP_REGION"/>
    <property type="match status" value="4"/>
</dbReference>
<comment type="caution">
    <text evidence="4">The sequence shown here is derived from an EMBL/GenBank/DDBJ whole genome shotgun (WGS) entry which is preliminary data.</text>
</comment>
<dbReference type="InterPro" id="IPR036770">
    <property type="entry name" value="Ankyrin_rpt-contain_sf"/>
</dbReference>
<evidence type="ECO:0000256" key="2">
    <source>
        <dbReference type="ARBA" id="ARBA00023043"/>
    </source>
</evidence>
<dbReference type="Pfam" id="PF00023">
    <property type="entry name" value="Ank"/>
    <property type="match status" value="2"/>
</dbReference>